<organism evidence="2 3">
    <name type="scientific">Ciceribacter naphthalenivorans</name>
    <dbReference type="NCBI Taxonomy" id="1118451"/>
    <lineage>
        <taxon>Bacteria</taxon>
        <taxon>Pseudomonadati</taxon>
        <taxon>Pseudomonadota</taxon>
        <taxon>Alphaproteobacteria</taxon>
        <taxon>Hyphomicrobiales</taxon>
        <taxon>Rhizobiaceae</taxon>
        <taxon>Ciceribacter</taxon>
    </lineage>
</organism>
<comment type="caution">
    <text evidence="2">The sequence shown here is derived from an EMBL/GenBank/DDBJ whole genome shotgun (WGS) entry which is preliminary data.</text>
</comment>
<keyword evidence="1" id="KW-0732">Signal</keyword>
<dbReference type="SUPFAM" id="SSF103247">
    <property type="entry name" value="TT1751-like"/>
    <property type="match status" value="1"/>
</dbReference>
<proteinExistence type="predicted"/>
<dbReference type="EMBL" id="BJZP01000009">
    <property type="protein sequence ID" value="GEO85263.1"/>
    <property type="molecule type" value="Genomic_DNA"/>
</dbReference>
<dbReference type="RefSeq" id="WP_147180239.1">
    <property type="nucleotide sequence ID" value="NZ_BJZP01000009.1"/>
</dbReference>
<evidence type="ECO:0000313" key="2">
    <source>
        <dbReference type="EMBL" id="GEO85263.1"/>
    </source>
</evidence>
<feature type="chain" id="PRO_5021912642" evidence="1">
    <location>
        <begin position="23"/>
        <end position="152"/>
    </location>
</feature>
<protein>
    <submittedName>
        <fullName evidence="2">Uncharacterized protein</fullName>
    </submittedName>
</protein>
<gene>
    <name evidence="2" type="ORF">RNA01_21950</name>
</gene>
<reference evidence="2 3" key="1">
    <citation type="submission" date="2019-07" db="EMBL/GenBank/DDBJ databases">
        <title>Whole genome shotgun sequence of Rhizobium naphthalenivorans NBRC 107585.</title>
        <authorList>
            <person name="Hosoyama A."/>
            <person name="Uohara A."/>
            <person name="Ohji S."/>
            <person name="Ichikawa N."/>
        </authorList>
    </citation>
    <scope>NUCLEOTIDE SEQUENCE [LARGE SCALE GENOMIC DNA]</scope>
    <source>
        <strain evidence="2 3">NBRC 107585</strain>
    </source>
</reference>
<feature type="signal peptide" evidence="1">
    <location>
        <begin position="1"/>
        <end position="22"/>
    </location>
</feature>
<evidence type="ECO:0000313" key="3">
    <source>
        <dbReference type="Proteomes" id="UP000321717"/>
    </source>
</evidence>
<sequence>MRLLRIGILATSAVLLSMPLSAAEVGVTSFQTDAPFAEVVADLEDAVVNRGYVIDYHGHIGDMLARTAADVPGSKPLYKAAEILQFCSATMSRQAMEADIGNIAYCPYVLFVYEPAKEPGKVTLGFRRLPAGDGRDEINTLLEKITREAAGL</sequence>
<dbReference type="Gene3D" id="3.30.310.70">
    <property type="entry name" value="TT1751-like domain"/>
    <property type="match status" value="1"/>
</dbReference>
<dbReference type="OrthoDB" id="7363179at2"/>
<evidence type="ECO:0000256" key="1">
    <source>
        <dbReference type="SAM" id="SignalP"/>
    </source>
</evidence>
<name>A0A512HIJ5_9HYPH</name>
<dbReference type="InterPro" id="IPR035923">
    <property type="entry name" value="TT1751-like_sf"/>
</dbReference>
<accession>A0A512HIJ5</accession>
<dbReference type="Proteomes" id="UP000321717">
    <property type="component" value="Unassembled WGS sequence"/>
</dbReference>
<dbReference type="AlphaFoldDB" id="A0A512HIJ5"/>
<keyword evidence="3" id="KW-1185">Reference proteome</keyword>